<dbReference type="Proteomes" id="UP001186944">
    <property type="component" value="Unassembled WGS sequence"/>
</dbReference>
<evidence type="ECO:0000313" key="2">
    <source>
        <dbReference type="EMBL" id="KAK3096669.1"/>
    </source>
</evidence>
<name>A0AA88Y8K8_PINIB</name>
<protein>
    <submittedName>
        <fullName evidence="2">Uncharacterized protein</fullName>
    </submittedName>
</protein>
<feature type="signal peptide" evidence="1">
    <location>
        <begin position="1"/>
        <end position="17"/>
    </location>
</feature>
<feature type="chain" id="PRO_5041699663" evidence="1">
    <location>
        <begin position="18"/>
        <end position="128"/>
    </location>
</feature>
<keyword evidence="3" id="KW-1185">Reference proteome</keyword>
<comment type="caution">
    <text evidence="2">The sequence shown here is derived from an EMBL/GenBank/DDBJ whole genome shotgun (WGS) entry which is preliminary data.</text>
</comment>
<reference evidence="2" key="1">
    <citation type="submission" date="2019-08" db="EMBL/GenBank/DDBJ databases">
        <title>The improved chromosome-level genome for the pearl oyster Pinctada fucata martensii using PacBio sequencing and Hi-C.</title>
        <authorList>
            <person name="Zheng Z."/>
        </authorList>
    </citation>
    <scope>NUCLEOTIDE SEQUENCE</scope>
    <source>
        <strain evidence="2">ZZ-2019</strain>
        <tissue evidence="2">Adductor muscle</tissue>
    </source>
</reference>
<dbReference type="AlphaFoldDB" id="A0AA88Y8K8"/>
<evidence type="ECO:0000313" key="3">
    <source>
        <dbReference type="Proteomes" id="UP001186944"/>
    </source>
</evidence>
<proteinExistence type="predicted"/>
<evidence type="ECO:0000256" key="1">
    <source>
        <dbReference type="SAM" id="SignalP"/>
    </source>
</evidence>
<sequence length="128" mass="14378">MYAIIIILLILCSGCLATVKTPFIEPDTPWNKSENIMVGGCDNGPLTYGVGYDDNGSGAMTIYLTFYSHAVLDASHPACQITFDGNYLVPKPGKYDMSLLPNCFVMDSREGENMTYFWFKIYDWRFGE</sequence>
<accession>A0AA88Y8K8</accession>
<dbReference type="EMBL" id="VSWD01000007">
    <property type="protein sequence ID" value="KAK3096669.1"/>
    <property type="molecule type" value="Genomic_DNA"/>
</dbReference>
<gene>
    <name evidence="2" type="ORF">FSP39_002250</name>
</gene>
<organism evidence="2 3">
    <name type="scientific">Pinctada imbricata</name>
    <name type="common">Atlantic pearl-oyster</name>
    <name type="synonym">Pinctada martensii</name>
    <dbReference type="NCBI Taxonomy" id="66713"/>
    <lineage>
        <taxon>Eukaryota</taxon>
        <taxon>Metazoa</taxon>
        <taxon>Spiralia</taxon>
        <taxon>Lophotrochozoa</taxon>
        <taxon>Mollusca</taxon>
        <taxon>Bivalvia</taxon>
        <taxon>Autobranchia</taxon>
        <taxon>Pteriomorphia</taxon>
        <taxon>Pterioida</taxon>
        <taxon>Pterioidea</taxon>
        <taxon>Pteriidae</taxon>
        <taxon>Pinctada</taxon>
    </lineage>
</organism>
<keyword evidence="1" id="KW-0732">Signal</keyword>